<organism evidence="1 2">
    <name type="scientific">Vibrio tubiashii ATCC 19109</name>
    <dbReference type="NCBI Taxonomy" id="1051646"/>
    <lineage>
        <taxon>Bacteria</taxon>
        <taxon>Pseudomonadati</taxon>
        <taxon>Pseudomonadota</taxon>
        <taxon>Gammaproteobacteria</taxon>
        <taxon>Vibrionales</taxon>
        <taxon>Vibrionaceae</taxon>
        <taxon>Vibrio</taxon>
        <taxon>Vibrio oreintalis group</taxon>
    </lineage>
</organism>
<dbReference type="EMBL" id="AFWI01000143">
    <property type="protein sequence ID" value="EGU55559.1"/>
    <property type="molecule type" value="Genomic_DNA"/>
</dbReference>
<gene>
    <name evidence="1" type="ORF">VITU9109_25085</name>
</gene>
<sequence length="43" mass="4913">MLVARMAMDTSRMRLGQYQDDTKDTAQGTSDVELTRIVSYQDD</sequence>
<keyword evidence="2" id="KW-1185">Reference proteome</keyword>
<evidence type="ECO:0000313" key="2">
    <source>
        <dbReference type="Proteomes" id="UP000003836"/>
    </source>
</evidence>
<dbReference type="Proteomes" id="UP000003836">
    <property type="component" value="Unassembled WGS sequence"/>
</dbReference>
<accession>A0ABN0DH92</accession>
<protein>
    <submittedName>
        <fullName evidence="1">Uncharacterized protein</fullName>
    </submittedName>
</protein>
<proteinExistence type="predicted"/>
<name>A0ABN0DH92_9VIBR</name>
<comment type="caution">
    <text evidence="1">The sequence shown here is derived from an EMBL/GenBank/DDBJ whole genome shotgun (WGS) entry which is preliminary data.</text>
</comment>
<evidence type="ECO:0000313" key="1">
    <source>
        <dbReference type="EMBL" id="EGU55559.1"/>
    </source>
</evidence>
<reference evidence="1 2" key="1">
    <citation type="journal article" date="2012" name="Int. J. Syst. Evol. Microbiol.">
        <title>Vibrio caribbeanicus sp. nov., isolated from the marine sponge Scleritoderma cyanea.</title>
        <authorList>
            <person name="Hoffmann M."/>
            <person name="Monday S.R."/>
            <person name="Allard M.W."/>
            <person name="Strain E.A."/>
            <person name="Whittaker P."/>
            <person name="Naum M."/>
            <person name="McCarthy P.J."/>
            <person name="Lopez J.V."/>
            <person name="Fischer M."/>
            <person name="Brown E.W."/>
        </authorList>
    </citation>
    <scope>NUCLEOTIDE SEQUENCE [LARGE SCALE GENOMIC DNA]</scope>
    <source>
        <strain evidence="1 2">ATCC 19109</strain>
    </source>
</reference>